<accession>A0A9D1IAX3</accession>
<comment type="caution">
    <text evidence="2">The sequence shown here is derived from an EMBL/GenBank/DDBJ whole genome shotgun (WGS) entry which is preliminary data.</text>
</comment>
<dbReference type="Gene3D" id="3.40.1350.10">
    <property type="match status" value="1"/>
</dbReference>
<dbReference type="InterPro" id="IPR003509">
    <property type="entry name" value="UPF0102_YraN-like"/>
</dbReference>
<proteinExistence type="inferred from homology"/>
<dbReference type="InterPro" id="IPR011856">
    <property type="entry name" value="tRNA_endonuc-like_dom_sf"/>
</dbReference>
<dbReference type="Pfam" id="PF02021">
    <property type="entry name" value="UPF0102"/>
    <property type="match status" value="1"/>
</dbReference>
<evidence type="ECO:0000256" key="1">
    <source>
        <dbReference type="ARBA" id="ARBA00006738"/>
    </source>
</evidence>
<evidence type="ECO:0000313" key="3">
    <source>
        <dbReference type="Proteomes" id="UP000824072"/>
    </source>
</evidence>
<dbReference type="AlphaFoldDB" id="A0A9D1IAX3"/>
<dbReference type="SUPFAM" id="SSF52980">
    <property type="entry name" value="Restriction endonuclease-like"/>
    <property type="match status" value="1"/>
</dbReference>
<protein>
    <submittedName>
        <fullName evidence="2">YraN family protein</fullName>
    </submittedName>
</protein>
<dbReference type="PANTHER" id="PTHR34039:SF1">
    <property type="entry name" value="UPF0102 PROTEIN YRAN"/>
    <property type="match status" value="1"/>
</dbReference>
<reference evidence="2" key="1">
    <citation type="submission" date="2020-10" db="EMBL/GenBank/DDBJ databases">
        <authorList>
            <person name="Gilroy R."/>
        </authorList>
    </citation>
    <scope>NUCLEOTIDE SEQUENCE</scope>
    <source>
        <strain evidence="2">ChiHcec3-11533</strain>
    </source>
</reference>
<evidence type="ECO:0000313" key="2">
    <source>
        <dbReference type="EMBL" id="HIU33603.1"/>
    </source>
</evidence>
<reference evidence="2" key="2">
    <citation type="journal article" date="2021" name="PeerJ">
        <title>Extensive microbial diversity within the chicken gut microbiome revealed by metagenomics and culture.</title>
        <authorList>
            <person name="Gilroy R."/>
            <person name="Ravi A."/>
            <person name="Getino M."/>
            <person name="Pursley I."/>
            <person name="Horton D.L."/>
            <person name="Alikhan N.F."/>
            <person name="Baker D."/>
            <person name="Gharbi K."/>
            <person name="Hall N."/>
            <person name="Watson M."/>
            <person name="Adriaenssens E.M."/>
            <person name="Foster-Nyarko E."/>
            <person name="Jarju S."/>
            <person name="Secka A."/>
            <person name="Antonio M."/>
            <person name="Oren A."/>
            <person name="Chaudhuri R.R."/>
            <person name="La Ragione R."/>
            <person name="Hildebrand F."/>
            <person name="Pallen M.J."/>
        </authorList>
    </citation>
    <scope>NUCLEOTIDE SEQUENCE</scope>
    <source>
        <strain evidence="2">ChiHcec3-11533</strain>
    </source>
</reference>
<dbReference type="InterPro" id="IPR011335">
    <property type="entry name" value="Restrct_endonuc-II-like"/>
</dbReference>
<feature type="non-terminal residue" evidence="2">
    <location>
        <position position="75"/>
    </location>
</feature>
<sequence length="75" mass="8352">MNLRKVGAAAEHEAEAYLVRKGAEILDRNVRLGHGEIDLVANMGGVILFVEVKARSSDRFGTPAEAVHREKRRRI</sequence>
<organism evidence="2 3">
    <name type="scientific">Candidatus Pullichristensenella excrementigallinarum</name>
    <dbReference type="NCBI Taxonomy" id="2840907"/>
    <lineage>
        <taxon>Bacteria</taxon>
        <taxon>Bacillati</taxon>
        <taxon>Bacillota</taxon>
        <taxon>Clostridia</taxon>
        <taxon>Candidatus Pullichristensenella</taxon>
    </lineage>
</organism>
<gene>
    <name evidence="2" type="ORF">IAB02_03485</name>
</gene>
<dbReference type="EMBL" id="DVMU01000078">
    <property type="protein sequence ID" value="HIU33603.1"/>
    <property type="molecule type" value="Genomic_DNA"/>
</dbReference>
<dbReference type="Proteomes" id="UP000824072">
    <property type="component" value="Unassembled WGS sequence"/>
</dbReference>
<dbReference type="GO" id="GO:0003676">
    <property type="term" value="F:nucleic acid binding"/>
    <property type="evidence" value="ECO:0007669"/>
    <property type="project" value="InterPro"/>
</dbReference>
<comment type="similarity">
    <text evidence="1">Belongs to the UPF0102 family.</text>
</comment>
<dbReference type="PANTHER" id="PTHR34039">
    <property type="entry name" value="UPF0102 PROTEIN YRAN"/>
    <property type="match status" value="1"/>
</dbReference>
<name>A0A9D1IAX3_9FIRM</name>